<dbReference type="NCBIfam" id="TIGR02595">
    <property type="entry name" value="PEP_CTERM"/>
    <property type="match status" value="1"/>
</dbReference>
<gene>
    <name evidence="3" type="ordered locus">GNIT_1644</name>
</gene>
<dbReference type="HOGENOM" id="CLU_1394599_0_0_6"/>
<dbReference type="InterPro" id="IPR013424">
    <property type="entry name" value="Ice-binding_C"/>
</dbReference>
<feature type="signal peptide" evidence="1">
    <location>
        <begin position="1"/>
        <end position="23"/>
    </location>
</feature>
<dbReference type="Proteomes" id="UP000009282">
    <property type="component" value="Chromosome"/>
</dbReference>
<evidence type="ECO:0000256" key="1">
    <source>
        <dbReference type="SAM" id="SignalP"/>
    </source>
</evidence>
<proteinExistence type="predicted"/>
<organism evidence="3 4">
    <name type="scientific">Glaciecola nitratireducens (strain JCM 12485 / KCTC 12276 / FR1064)</name>
    <dbReference type="NCBI Taxonomy" id="1085623"/>
    <lineage>
        <taxon>Bacteria</taxon>
        <taxon>Pseudomonadati</taxon>
        <taxon>Pseudomonadota</taxon>
        <taxon>Gammaproteobacteria</taxon>
        <taxon>Alteromonadales</taxon>
        <taxon>Alteromonadaceae</taxon>
        <taxon>Brumicola</taxon>
    </lineage>
</organism>
<accession>G4QHC9</accession>
<feature type="domain" description="Ice-binding protein C-terminal" evidence="2">
    <location>
        <begin position="169"/>
        <end position="190"/>
    </location>
</feature>
<dbReference type="RefSeq" id="WP_014108634.1">
    <property type="nucleotide sequence ID" value="NC_016041.1"/>
</dbReference>
<keyword evidence="4" id="KW-1185">Reference proteome</keyword>
<dbReference type="Pfam" id="PF07589">
    <property type="entry name" value="PEP-CTERM"/>
    <property type="match status" value="1"/>
</dbReference>
<evidence type="ECO:0000259" key="2">
    <source>
        <dbReference type="Pfam" id="PF07589"/>
    </source>
</evidence>
<reference evidence="3 4" key="1">
    <citation type="journal article" date="2011" name="J. Bacteriol.">
        <title>Complete genome sequence of seawater bacterium Glaciecola nitratireducens FR1064T.</title>
        <authorList>
            <person name="Bian F."/>
            <person name="Qin Q.L."/>
            <person name="Xie B.B."/>
            <person name="Shu Y.L."/>
            <person name="Zhang X.Y."/>
            <person name="Yu Y."/>
            <person name="Chen B."/>
            <person name="Chen X.L."/>
            <person name="Zhou B.C."/>
            <person name="Zhang Y.Z."/>
        </authorList>
    </citation>
    <scope>NUCLEOTIDE SEQUENCE [LARGE SCALE GENOMIC DNA]</scope>
    <source>
        <strain evidence="4">JCM 12485 / KCTC 12276 / FR1064</strain>
    </source>
</reference>
<name>G4QHC9_GLANF</name>
<protein>
    <recommendedName>
        <fullName evidence="2">Ice-binding protein C-terminal domain-containing protein</fullName>
    </recommendedName>
</protein>
<dbReference type="eggNOG" id="ENOG5034AY6">
    <property type="taxonomic scope" value="Bacteria"/>
</dbReference>
<dbReference type="OrthoDB" id="6228933at2"/>
<dbReference type="AlphaFoldDB" id="G4QHC9"/>
<evidence type="ECO:0000313" key="4">
    <source>
        <dbReference type="Proteomes" id="UP000009282"/>
    </source>
</evidence>
<evidence type="ECO:0000313" key="3">
    <source>
        <dbReference type="EMBL" id="AEP29760.1"/>
    </source>
</evidence>
<keyword evidence="1" id="KW-0732">Signal</keyword>
<dbReference type="KEGG" id="gni:GNIT_1644"/>
<dbReference type="EMBL" id="CP003060">
    <property type="protein sequence ID" value="AEP29760.1"/>
    <property type="molecule type" value="Genomic_DNA"/>
</dbReference>
<sequence length="195" mass="20544">MKFKMLKAAFAGLVLTVSGFANSAVILSGDVTAGSGVLKLTTDYRFEVTSAGIVRIMVFDEWAVTSGIRRLSILSGPFSLLVNGVDAGVAAAGMYDSFSFTSNDVSPADTYMYWNNNISVTIGDILTIKAGSWDLSAIAGWNTNVSGQFDGELFLTDDVGVKRTGNGVAVPEPSTLAILALSLIGLGARRFKKLV</sequence>
<dbReference type="STRING" id="1085623.GNIT_1644"/>
<feature type="chain" id="PRO_5003467445" description="Ice-binding protein C-terminal domain-containing protein" evidence="1">
    <location>
        <begin position="24"/>
        <end position="195"/>
    </location>
</feature>